<dbReference type="OMA" id="MICVESI"/>
<organism evidence="3 5">
    <name type="scientific">Pyrenophora tritici-repentis</name>
    <dbReference type="NCBI Taxonomy" id="45151"/>
    <lineage>
        <taxon>Eukaryota</taxon>
        <taxon>Fungi</taxon>
        <taxon>Dikarya</taxon>
        <taxon>Ascomycota</taxon>
        <taxon>Pezizomycotina</taxon>
        <taxon>Dothideomycetes</taxon>
        <taxon>Pleosporomycetidae</taxon>
        <taxon>Pleosporales</taxon>
        <taxon>Pleosporineae</taxon>
        <taxon>Pleosporaceae</taxon>
        <taxon>Pyrenophora</taxon>
    </lineage>
</organism>
<protein>
    <submittedName>
        <fullName evidence="3">Uncharacterized protein</fullName>
    </submittedName>
</protein>
<dbReference type="OrthoDB" id="3679522at2759"/>
<reference evidence="3" key="1">
    <citation type="journal article" date="2018" name="BMC Genomics">
        <title>Comparative genomics of the wheat fungal pathogen Pyrenophora tritici-repentis reveals chromosomal variations and genome plasticity.</title>
        <authorList>
            <person name="Moolhuijzen P."/>
            <person name="See P.T."/>
            <person name="Hane J.K."/>
            <person name="Shi G."/>
            <person name="Liu Z."/>
            <person name="Oliver R.P."/>
            <person name="Moffat C.S."/>
        </authorList>
    </citation>
    <scope>NUCLEOTIDE SEQUENCE [LARGE SCALE GENOMIC DNA]</scope>
    <source>
        <strain evidence="3">M4</strain>
    </source>
</reference>
<gene>
    <name evidence="4" type="ORF">Ptr86124_003652</name>
    <name evidence="3" type="ORF">PtrM4_099260</name>
</gene>
<feature type="compositionally biased region" description="Polar residues" evidence="1">
    <location>
        <begin position="155"/>
        <end position="164"/>
    </location>
</feature>
<dbReference type="AlphaFoldDB" id="A0A317A4V2"/>
<feature type="chain" id="PRO_5042702966" evidence="2">
    <location>
        <begin position="20"/>
        <end position="164"/>
    </location>
</feature>
<dbReference type="EMBL" id="NRDI02000004">
    <property type="protein sequence ID" value="KAI1516715.1"/>
    <property type="molecule type" value="Genomic_DNA"/>
</dbReference>
<evidence type="ECO:0000256" key="1">
    <source>
        <dbReference type="SAM" id="MobiDB-lite"/>
    </source>
</evidence>
<dbReference type="Proteomes" id="UP000249757">
    <property type="component" value="Unassembled WGS sequence"/>
</dbReference>
<reference evidence="4" key="2">
    <citation type="submission" date="2021-05" db="EMBL/GenBank/DDBJ databases">
        <authorList>
            <person name="Moolhuijzen P.M."/>
            <person name="Moffat C.S."/>
        </authorList>
    </citation>
    <scope>NUCLEOTIDE SEQUENCE</scope>
    <source>
        <strain evidence="4">86-124</strain>
    </source>
</reference>
<accession>A0A317A4V2</accession>
<evidence type="ECO:0000313" key="6">
    <source>
        <dbReference type="Proteomes" id="UP000249757"/>
    </source>
</evidence>
<name>A0A317A4V2_9PLEO</name>
<sequence length="164" mass="17553">MTFQKSLLLAAFLIGMVFAAPRPHIGMIDNEVARDVGVVFTQPHFQSPATFLLLDKVSPQCMPLAAIKVMSVQVCVEAVNCDFYRGIGCGIGSGEKPVFTVGCGDVAEVPSSLIDVYRSYKCQLASNHAIDGHATVEVPTTPHDPDQDVVPSMQRMPSSVSAES</sequence>
<reference evidence="6" key="4">
    <citation type="journal article" date="2022" name="Microb. Genom.">
        <title>A global pangenome for the wheat fungal pathogen Pyrenophora tritici-repentis and prediction of effector protein structural homology.</title>
        <authorList>
            <person name="Moolhuijzen P.M."/>
            <person name="See P.T."/>
            <person name="Shi G."/>
            <person name="Powell H.R."/>
            <person name="Cockram J."/>
            <person name="Jorgensen L.N."/>
            <person name="Benslimane H."/>
            <person name="Strelkov S.E."/>
            <person name="Turner J."/>
            <person name="Liu Z."/>
            <person name="Moffat C.S."/>
        </authorList>
    </citation>
    <scope>NUCLEOTIDE SEQUENCE [LARGE SCALE GENOMIC DNA]</scope>
</reference>
<dbReference type="EMBL" id="NQIK02000004">
    <property type="protein sequence ID" value="KAF7572426.1"/>
    <property type="molecule type" value="Genomic_DNA"/>
</dbReference>
<evidence type="ECO:0000313" key="5">
    <source>
        <dbReference type="Proteomes" id="UP000245464"/>
    </source>
</evidence>
<keyword evidence="6" id="KW-1185">Reference proteome</keyword>
<evidence type="ECO:0000313" key="3">
    <source>
        <dbReference type="EMBL" id="KAF7572426.1"/>
    </source>
</evidence>
<evidence type="ECO:0000313" key="4">
    <source>
        <dbReference type="EMBL" id="KAI1516715.1"/>
    </source>
</evidence>
<evidence type="ECO:0000256" key="2">
    <source>
        <dbReference type="SAM" id="SignalP"/>
    </source>
</evidence>
<feature type="signal peptide" evidence="2">
    <location>
        <begin position="1"/>
        <end position="19"/>
    </location>
</feature>
<feature type="region of interest" description="Disordered" evidence="1">
    <location>
        <begin position="135"/>
        <end position="164"/>
    </location>
</feature>
<comment type="caution">
    <text evidence="3">The sequence shown here is derived from an EMBL/GenBank/DDBJ whole genome shotgun (WGS) entry which is preliminary data.</text>
</comment>
<keyword evidence="2" id="KW-0732">Signal</keyword>
<reference evidence="4" key="3">
    <citation type="journal article" date="2022" name="bioRxiv">
        <title>A global pangenome for the wheat fungal pathogen Pyrenophora tritici-repentis and prediction of effector protein structural homology.</title>
        <authorList>
            <person name="Moolhuijzen P."/>
            <person name="See P.T."/>
            <person name="Shi G."/>
            <person name="Powell H.R."/>
            <person name="Cockram J."/>
            <person name="Jorgensen L.N."/>
            <person name="Benslimane H."/>
            <person name="Strelkov S.E."/>
            <person name="Turner J."/>
            <person name="Liu Z."/>
            <person name="Moffat C.S."/>
        </authorList>
    </citation>
    <scope>NUCLEOTIDE SEQUENCE</scope>
    <source>
        <strain evidence="4">86-124</strain>
    </source>
</reference>
<proteinExistence type="predicted"/>
<dbReference type="Proteomes" id="UP000245464">
    <property type="component" value="Chromosome 4"/>
</dbReference>